<feature type="domain" description="Glycosyl transferase family 1" evidence="1">
    <location>
        <begin position="229"/>
        <end position="383"/>
    </location>
</feature>
<dbReference type="Proteomes" id="UP000317288">
    <property type="component" value="Unassembled WGS sequence"/>
</dbReference>
<protein>
    <submittedName>
        <fullName evidence="2">Glycosyltransferase family 4 protein</fullName>
    </submittedName>
</protein>
<dbReference type="EMBL" id="VNFE01000008">
    <property type="protein sequence ID" value="TVU87606.1"/>
    <property type="molecule type" value="Genomic_DNA"/>
</dbReference>
<evidence type="ECO:0000313" key="3">
    <source>
        <dbReference type="Proteomes" id="UP000317288"/>
    </source>
</evidence>
<dbReference type="Gene3D" id="3.40.50.2000">
    <property type="entry name" value="Glycogen Phosphorylase B"/>
    <property type="match status" value="2"/>
</dbReference>
<evidence type="ECO:0000313" key="2">
    <source>
        <dbReference type="EMBL" id="TVU87606.1"/>
    </source>
</evidence>
<proteinExistence type="predicted"/>
<dbReference type="AlphaFoldDB" id="A0A558J1X0"/>
<dbReference type="InterPro" id="IPR050194">
    <property type="entry name" value="Glycosyltransferase_grp1"/>
</dbReference>
<gene>
    <name evidence="2" type="ORF">FQP89_20890</name>
</gene>
<dbReference type="CDD" id="cd03801">
    <property type="entry name" value="GT4_PimA-like"/>
    <property type="match status" value="1"/>
</dbReference>
<dbReference type="RefSeq" id="WP_144815021.1">
    <property type="nucleotide sequence ID" value="NZ_VNFE01000008.1"/>
</dbReference>
<name>A0A558J1X0_9GAMM</name>
<dbReference type="GO" id="GO:0016757">
    <property type="term" value="F:glycosyltransferase activity"/>
    <property type="evidence" value="ECO:0007669"/>
    <property type="project" value="InterPro"/>
</dbReference>
<dbReference type="PANTHER" id="PTHR45947:SF13">
    <property type="entry name" value="TRANSFERASE"/>
    <property type="match status" value="1"/>
</dbReference>
<reference evidence="2 3" key="1">
    <citation type="submission" date="2019-07" db="EMBL/GenBank/DDBJ databases">
        <title>Diversity of Bacteria from Kongsfjorden, Arctic.</title>
        <authorList>
            <person name="Yu Y."/>
        </authorList>
    </citation>
    <scope>NUCLEOTIDE SEQUENCE [LARGE SCALE GENOMIC DNA]</scope>
    <source>
        <strain evidence="2 3">SM1922</strain>
    </source>
</reference>
<dbReference type="SUPFAM" id="SSF53756">
    <property type="entry name" value="UDP-Glycosyltransferase/glycogen phosphorylase"/>
    <property type="match status" value="1"/>
</dbReference>
<organism evidence="2 3">
    <name type="scientific">Vreelandella titanicae</name>
    <dbReference type="NCBI Taxonomy" id="664683"/>
    <lineage>
        <taxon>Bacteria</taxon>
        <taxon>Pseudomonadati</taxon>
        <taxon>Pseudomonadota</taxon>
        <taxon>Gammaproteobacteria</taxon>
        <taxon>Oceanospirillales</taxon>
        <taxon>Halomonadaceae</taxon>
        <taxon>Vreelandella</taxon>
    </lineage>
</organism>
<sequence length="412" mass="45845">MNDDKLRNIVIINDYARVEGGAAKVAIASARGLALAGYNVTYIFAVGPASDDLEHSNIELIDLKQYDLLDNPNRVEASLKGIWNARSYKVIKNCLSHFNPNNTIVHIHTWVKSLSISAVSAVISSNVPRVLTLHDYFSICPNGGLYNYQQESICHKKPMSMDCITTNCDARSYSHKFWRVLRQFVYKPVGFNKGIKNFISVSDYSESVLKPLLPSDALFWRVGNPIDIQKVSPATPGNARYYTFIGRLSAEKGALLLAKVKNVTSDRLRFIGRGEISNQLKELLPEAEFVGWIDSDQVKNYLQDTRALLFPSRSYETQGLVVLEAAALGVPAIVASQTAATDYVIHNDTGLLFETGDSISLDQQLAVLECDETVNRLGAQAYRKFWQSQPNLESHVAELVTCYTAILNNETD</sequence>
<dbReference type="PANTHER" id="PTHR45947">
    <property type="entry name" value="SULFOQUINOVOSYL TRANSFERASE SQD2"/>
    <property type="match status" value="1"/>
</dbReference>
<keyword evidence="2" id="KW-0808">Transferase</keyword>
<accession>A0A558J1X0</accession>
<comment type="caution">
    <text evidence="2">The sequence shown here is derived from an EMBL/GenBank/DDBJ whole genome shotgun (WGS) entry which is preliminary data.</text>
</comment>
<dbReference type="Pfam" id="PF00534">
    <property type="entry name" value="Glycos_transf_1"/>
    <property type="match status" value="1"/>
</dbReference>
<dbReference type="InterPro" id="IPR001296">
    <property type="entry name" value="Glyco_trans_1"/>
</dbReference>
<evidence type="ECO:0000259" key="1">
    <source>
        <dbReference type="Pfam" id="PF00534"/>
    </source>
</evidence>